<dbReference type="GO" id="GO:0002181">
    <property type="term" value="P:cytoplasmic translation"/>
    <property type="evidence" value="ECO:0007669"/>
    <property type="project" value="TreeGrafter"/>
</dbReference>
<dbReference type="Proteomes" id="UP000269945">
    <property type="component" value="Unassembled WGS sequence"/>
</dbReference>
<comment type="similarity">
    <text evidence="1 6">Belongs to the universal ribosomal protein uL22 family.</text>
</comment>
<keyword evidence="8" id="KW-1185">Reference proteome</keyword>
<dbReference type="SUPFAM" id="SSF54843">
    <property type="entry name" value="Ribosomal protein L22"/>
    <property type="match status" value="1"/>
</dbReference>
<keyword evidence="2 6" id="KW-0689">Ribosomal protein</keyword>
<evidence type="ECO:0000256" key="3">
    <source>
        <dbReference type="ARBA" id="ARBA00023274"/>
    </source>
</evidence>
<proteinExistence type="inferred from homology"/>
<evidence type="ECO:0000313" key="8">
    <source>
        <dbReference type="Proteomes" id="UP000269945"/>
    </source>
</evidence>
<evidence type="ECO:0000256" key="6">
    <source>
        <dbReference type="RuleBase" id="RU004005"/>
    </source>
</evidence>
<comment type="caution">
    <text evidence="7">The sequence shown here is derived from an EMBL/GenBank/DDBJ whole genome shotgun (WGS) entry which is preliminary data.</text>
</comment>
<dbReference type="InterPro" id="IPR001063">
    <property type="entry name" value="Ribosomal_uL22"/>
</dbReference>
<evidence type="ECO:0000256" key="4">
    <source>
        <dbReference type="ARBA" id="ARBA00035207"/>
    </source>
</evidence>
<name>A0A9X9LF20_GULGU</name>
<dbReference type="InterPro" id="IPR005721">
    <property type="entry name" value="Ribosomal_uL22_euk/arc"/>
</dbReference>
<dbReference type="Pfam" id="PF00237">
    <property type="entry name" value="Ribosomal_L22"/>
    <property type="match status" value="1"/>
</dbReference>
<dbReference type="InterPro" id="IPR036394">
    <property type="entry name" value="Ribosomal_uL22_sf"/>
</dbReference>
<accession>A0A9X9LF20</accession>
<dbReference type="PANTHER" id="PTHR11593:SF11">
    <property type="entry name" value="LARGE RIBOSOMAL SUBUNIT PROTEIN UL22"/>
    <property type="match status" value="1"/>
</dbReference>
<dbReference type="GO" id="GO:0022625">
    <property type="term" value="C:cytosolic large ribosomal subunit"/>
    <property type="evidence" value="ECO:0007669"/>
    <property type="project" value="TreeGrafter"/>
</dbReference>
<dbReference type="AlphaFoldDB" id="A0A9X9LF20"/>
<reference evidence="7 8" key="1">
    <citation type="submission" date="2018-10" db="EMBL/GenBank/DDBJ databases">
        <authorList>
            <person name="Ekblom R."/>
            <person name="Jareborg N."/>
        </authorList>
    </citation>
    <scope>NUCLEOTIDE SEQUENCE [LARGE SCALE GENOMIC DNA]</scope>
    <source>
        <tissue evidence="7">Muscle</tissue>
    </source>
</reference>
<dbReference type="EMBL" id="CYRY02001798">
    <property type="protein sequence ID" value="VCW66436.1"/>
    <property type="molecule type" value="Genomic_DNA"/>
</dbReference>
<organism evidence="7 8">
    <name type="scientific">Gulo gulo</name>
    <name type="common">Wolverine</name>
    <name type="synonym">Gluton</name>
    <dbReference type="NCBI Taxonomy" id="48420"/>
    <lineage>
        <taxon>Eukaryota</taxon>
        <taxon>Metazoa</taxon>
        <taxon>Chordata</taxon>
        <taxon>Craniata</taxon>
        <taxon>Vertebrata</taxon>
        <taxon>Euteleostomi</taxon>
        <taxon>Mammalia</taxon>
        <taxon>Eutheria</taxon>
        <taxon>Laurasiatheria</taxon>
        <taxon>Carnivora</taxon>
        <taxon>Caniformia</taxon>
        <taxon>Musteloidea</taxon>
        <taxon>Mustelidae</taxon>
        <taxon>Guloninae</taxon>
        <taxon>Gulo</taxon>
    </lineage>
</organism>
<evidence type="ECO:0000256" key="1">
    <source>
        <dbReference type="ARBA" id="ARBA00009451"/>
    </source>
</evidence>
<evidence type="ECO:0000256" key="5">
    <source>
        <dbReference type="ARBA" id="ARBA00035325"/>
    </source>
</evidence>
<dbReference type="Gene3D" id="3.90.470.10">
    <property type="entry name" value="Ribosomal protein L22/L17"/>
    <property type="match status" value="1"/>
</dbReference>
<sequence>MLKTAEWNAELKGLDVDSLVMEYMRMNKAPKLRQRARGRVNPYMSFPCHTEMILTEKSRLSLNQKRRLHRR</sequence>
<protein>
    <recommendedName>
        <fullName evidence="4">Large ribosomal subunit protein uL22</fullName>
    </recommendedName>
    <alternativeName>
        <fullName evidence="5">60S ribosomal protein L17</fullName>
    </alternativeName>
</protein>
<dbReference type="PANTHER" id="PTHR11593">
    <property type="entry name" value="60S RIBOSOMAL PROTEIN L17"/>
    <property type="match status" value="1"/>
</dbReference>
<keyword evidence="3 6" id="KW-0687">Ribonucleoprotein</keyword>
<gene>
    <name evidence="7" type="ORF">BN2614_LOCUS1</name>
</gene>
<evidence type="ECO:0000256" key="2">
    <source>
        <dbReference type="ARBA" id="ARBA00022980"/>
    </source>
</evidence>
<dbReference type="GO" id="GO:0003735">
    <property type="term" value="F:structural constituent of ribosome"/>
    <property type="evidence" value="ECO:0007669"/>
    <property type="project" value="InterPro"/>
</dbReference>
<evidence type="ECO:0000313" key="7">
    <source>
        <dbReference type="EMBL" id="VCW66436.1"/>
    </source>
</evidence>